<dbReference type="eggNOG" id="COG2130">
    <property type="taxonomic scope" value="Bacteria"/>
</dbReference>
<proteinExistence type="predicted"/>
<sequence>MSEFQIQKDNITKSRIIDNDLSAQVLQTGQVLVKIDKFALTANNITYAVVGELIGYWQFFPPHSLNFKGDTLDIVGWGILPVWGFADVVKSNCTEVPVGERVFGYFPPASHLILSPIKVGKTSWFDASSHRSQLPVAYNVYRRVVFETAYNKADEDDRMLFFPLHITSFALFDYFQENSWFTAKQLVMLSASSKTSTGLAYGMQHYASTQSDDNSRTPSLVALTSTSNVDMVNNMAVYDAVLSYDDIAKIDNTISTLIVDMSGNVKVLSALHKHLGDNMKFCSNVGVTHRQERGKSDDIIKERSEFFFAPSQIQKRLQEWGPQVFEHKSREYLAVSISKSRHWLNMTDVDGLDGMQAIFEEVCNGKIAADTGLIIRMPD</sequence>
<dbReference type="Proteomes" id="UP000053586">
    <property type="component" value="Unassembled WGS sequence"/>
</dbReference>
<dbReference type="STRING" id="56804.BAE46_08645"/>
<gene>
    <name evidence="1" type="ORF">GPUN_2378</name>
</gene>
<dbReference type="OrthoDB" id="8953110at2"/>
<evidence type="ECO:0008006" key="3">
    <source>
        <dbReference type="Google" id="ProtNLM"/>
    </source>
</evidence>
<dbReference type="Pfam" id="PF11017">
    <property type="entry name" value="DUF2855"/>
    <property type="match status" value="1"/>
</dbReference>
<dbReference type="InterPro" id="IPR021276">
    <property type="entry name" value="DUF2855"/>
</dbReference>
<protein>
    <recommendedName>
        <fullName evidence="3">DUF2855 domain-containing protein</fullName>
    </recommendedName>
</protein>
<comment type="caution">
    <text evidence="1">The sequence shown here is derived from an EMBL/GenBank/DDBJ whole genome shotgun (WGS) entry which is preliminary data.</text>
</comment>
<evidence type="ECO:0000313" key="2">
    <source>
        <dbReference type="Proteomes" id="UP000053586"/>
    </source>
</evidence>
<reference evidence="1 2" key="1">
    <citation type="journal article" date="2012" name="J. Bacteriol.">
        <title>Genome sequence of proteorhodopsin-containing sea ice bacterium Glaciecola punicea ACAM 611T.</title>
        <authorList>
            <person name="Qin Q.-L."/>
            <person name="Xie B.-B."/>
            <person name="Shu Y.-L."/>
            <person name="Rong J.-C."/>
            <person name="Zhao D.-L."/>
            <person name="Zhang X.-Y."/>
            <person name="Chen X.-L."/>
            <person name="Zhou B.-C."/>
            <person name="Zhanga Y.-Z."/>
        </authorList>
    </citation>
    <scope>NUCLEOTIDE SEQUENCE [LARGE SCALE GENOMIC DNA]</scope>
    <source>
        <strain evidence="1 2">ACAM 611</strain>
    </source>
</reference>
<name>H5TDW6_9ALTE</name>
<organism evidence="1 2">
    <name type="scientific">Glaciecola punicea ACAM 611</name>
    <dbReference type="NCBI Taxonomy" id="1121923"/>
    <lineage>
        <taxon>Bacteria</taxon>
        <taxon>Pseudomonadati</taxon>
        <taxon>Pseudomonadota</taxon>
        <taxon>Gammaproteobacteria</taxon>
        <taxon>Alteromonadales</taxon>
        <taxon>Alteromonadaceae</taxon>
        <taxon>Glaciecola</taxon>
    </lineage>
</organism>
<dbReference type="EMBL" id="BAET01000030">
    <property type="protein sequence ID" value="GAB56493.1"/>
    <property type="molecule type" value="Genomic_DNA"/>
</dbReference>
<accession>H5TDW6</accession>
<keyword evidence="2" id="KW-1185">Reference proteome</keyword>
<reference evidence="1 2" key="2">
    <citation type="journal article" date="2017" name="Antonie Van Leeuwenhoek">
        <title>Rhizobium rhizosphaerae sp. nov., a novel species isolated from rice rhizosphere.</title>
        <authorList>
            <person name="Zhao J.J."/>
            <person name="Zhang J."/>
            <person name="Zhang R.J."/>
            <person name="Zhang C.W."/>
            <person name="Yin H.Q."/>
            <person name="Zhang X.X."/>
        </authorList>
    </citation>
    <scope>NUCLEOTIDE SEQUENCE [LARGE SCALE GENOMIC DNA]</scope>
    <source>
        <strain evidence="1 2">ACAM 611</strain>
    </source>
</reference>
<dbReference type="AlphaFoldDB" id="H5TDW6"/>
<dbReference type="RefSeq" id="WP_006006690.1">
    <property type="nucleotide sequence ID" value="NZ_BAET01000030.1"/>
</dbReference>
<evidence type="ECO:0000313" key="1">
    <source>
        <dbReference type="EMBL" id="GAB56493.1"/>
    </source>
</evidence>